<protein>
    <recommendedName>
        <fullName evidence="1">Prenylated flavin chaperone LpdD-like domain-containing protein</fullName>
    </recommendedName>
</protein>
<dbReference type="InterPro" id="IPR048844">
    <property type="entry name" value="LpdD_chaperone-like"/>
</dbReference>
<name>A0A414B1W9_9FIRM</name>
<dbReference type="Proteomes" id="UP000283700">
    <property type="component" value="Unassembled WGS sequence"/>
</dbReference>
<dbReference type="RefSeq" id="WP_118315063.1">
    <property type="nucleotide sequence ID" value="NZ_CABJFJ010000024.1"/>
</dbReference>
<proteinExistence type="predicted"/>
<evidence type="ECO:0000313" key="5">
    <source>
        <dbReference type="Proteomes" id="UP000283497"/>
    </source>
</evidence>
<evidence type="ECO:0000313" key="4">
    <source>
        <dbReference type="EMBL" id="RHN11336.1"/>
    </source>
</evidence>
<reference evidence="5 6" key="1">
    <citation type="submission" date="2018-08" db="EMBL/GenBank/DDBJ databases">
        <title>A genome reference for cultivated species of the human gut microbiota.</title>
        <authorList>
            <person name="Zou Y."/>
            <person name="Xue W."/>
            <person name="Luo G."/>
        </authorList>
    </citation>
    <scope>NUCLEOTIDE SEQUENCE [LARGE SCALE GENOMIC DNA]</scope>
    <source>
        <strain evidence="4 6">AF31-17AC</strain>
        <strain evidence="3 5">AF45-14BH</strain>
        <strain evidence="2 7">AM34-3LB</strain>
    </source>
</reference>
<dbReference type="EMBL" id="QSID01000024">
    <property type="protein sequence ID" value="RHC60001.1"/>
    <property type="molecule type" value="Genomic_DNA"/>
</dbReference>
<evidence type="ECO:0000313" key="2">
    <source>
        <dbReference type="EMBL" id="RHC60001.1"/>
    </source>
</evidence>
<dbReference type="Proteomes" id="UP000283497">
    <property type="component" value="Unassembled WGS sequence"/>
</dbReference>
<sequence>MTRILIEKICGKMEIVIVCIGGFHLDGIVKEQIKEVIEVAEQMSEEILQELEKSFCNTI</sequence>
<comment type="caution">
    <text evidence="2">The sequence shown here is derived from an EMBL/GenBank/DDBJ whole genome shotgun (WGS) entry which is preliminary data.</text>
</comment>
<evidence type="ECO:0000259" key="1">
    <source>
        <dbReference type="Pfam" id="PF21758"/>
    </source>
</evidence>
<evidence type="ECO:0000313" key="3">
    <source>
        <dbReference type="EMBL" id="RHK35266.1"/>
    </source>
</evidence>
<gene>
    <name evidence="3" type="ORF">DW068_13710</name>
    <name evidence="2" type="ORF">DW833_14955</name>
    <name evidence="4" type="ORF">DWZ29_12070</name>
</gene>
<dbReference type="EMBL" id="QRQO01000038">
    <property type="protein sequence ID" value="RHN11336.1"/>
    <property type="molecule type" value="Genomic_DNA"/>
</dbReference>
<dbReference type="Proteomes" id="UP000284621">
    <property type="component" value="Unassembled WGS sequence"/>
</dbReference>
<dbReference type="EMBL" id="QRNJ01000066">
    <property type="protein sequence ID" value="RHK35266.1"/>
    <property type="molecule type" value="Genomic_DNA"/>
</dbReference>
<dbReference type="AlphaFoldDB" id="A0A414B1W9"/>
<accession>A0A414B1W9</accession>
<evidence type="ECO:0000313" key="6">
    <source>
        <dbReference type="Proteomes" id="UP000283700"/>
    </source>
</evidence>
<keyword evidence="7" id="KW-1185">Reference proteome</keyword>
<dbReference type="Pfam" id="PF21758">
    <property type="entry name" value="PAC_bac"/>
    <property type="match status" value="1"/>
</dbReference>
<evidence type="ECO:0000313" key="7">
    <source>
        <dbReference type="Proteomes" id="UP000284621"/>
    </source>
</evidence>
<feature type="domain" description="Prenylated flavin chaperone LpdD-like" evidence="1">
    <location>
        <begin position="2"/>
        <end position="51"/>
    </location>
</feature>
<organism evidence="2 7">
    <name type="scientific">Anaerobutyricum hallii</name>
    <dbReference type="NCBI Taxonomy" id="39488"/>
    <lineage>
        <taxon>Bacteria</taxon>
        <taxon>Bacillati</taxon>
        <taxon>Bacillota</taxon>
        <taxon>Clostridia</taxon>
        <taxon>Lachnospirales</taxon>
        <taxon>Lachnospiraceae</taxon>
        <taxon>Anaerobutyricum</taxon>
    </lineage>
</organism>